<name>A0A0F7FCG7_PAEDU</name>
<dbReference type="OrthoDB" id="9994451at2"/>
<evidence type="ECO:0000256" key="1">
    <source>
        <dbReference type="SAM" id="MobiDB-lite"/>
    </source>
</evidence>
<proteinExistence type="predicted"/>
<gene>
    <name evidence="2" type="ORF">VK70_17240</name>
</gene>
<feature type="compositionally biased region" description="Acidic residues" evidence="1">
    <location>
        <begin position="27"/>
        <end position="38"/>
    </location>
</feature>
<feature type="region of interest" description="Disordered" evidence="1">
    <location>
        <begin position="18"/>
        <end position="38"/>
    </location>
</feature>
<sequence length="70" mass="8545">MTDEQVELEFIHMDLDRKAKEGRSEEYSDPDFDDWDREMEEEDRKLSYEYDPAVLQRPNADDNDWEDVEL</sequence>
<dbReference type="Proteomes" id="UP000034189">
    <property type="component" value="Chromosome"/>
</dbReference>
<dbReference type="RefSeq" id="WP_025699295.1">
    <property type="nucleotide sequence ID" value="NZ_ASQQ01000665.1"/>
</dbReference>
<dbReference type="EMBL" id="CP011114">
    <property type="protein sequence ID" value="AKG36084.1"/>
    <property type="molecule type" value="Genomic_DNA"/>
</dbReference>
<dbReference type="PATRIC" id="fig|1333534.5.peg.3801"/>
<reference evidence="2 3" key="2">
    <citation type="journal article" date="2016" name="Genome Announc.">
        <title>Genome Sequence of a Gram-Positive Diazotroph, Paenibacillus durus Type Strain ATCC 35681.</title>
        <authorList>
            <person name="Halim M.A."/>
            <person name="Rahman A.Y."/>
            <person name="Sim K.S."/>
            <person name="Yam H.C."/>
            <person name="Rahim A.A."/>
            <person name="Ghazali A.H."/>
            <person name="Najimudin N."/>
        </authorList>
    </citation>
    <scope>NUCLEOTIDE SEQUENCE [LARGE SCALE GENOMIC DNA]</scope>
    <source>
        <strain evidence="2 3">ATCC 35681</strain>
    </source>
</reference>
<dbReference type="HOGENOM" id="CLU_2754049_0_0_9"/>
<protein>
    <submittedName>
        <fullName evidence="2">Uncharacterized protein</fullName>
    </submittedName>
</protein>
<organism evidence="2 3">
    <name type="scientific">Paenibacillus durus ATCC 35681</name>
    <dbReference type="NCBI Taxonomy" id="1333534"/>
    <lineage>
        <taxon>Bacteria</taxon>
        <taxon>Bacillati</taxon>
        <taxon>Bacillota</taxon>
        <taxon>Bacilli</taxon>
        <taxon>Bacillales</taxon>
        <taxon>Paenibacillaceae</taxon>
        <taxon>Paenibacillus</taxon>
    </lineage>
</organism>
<reference evidence="2 3" key="1">
    <citation type="submission" date="2015-03" db="EMBL/GenBank/DDBJ databases">
        <authorList>
            <person name="Abdul Halim M."/>
        </authorList>
    </citation>
    <scope>NUCLEOTIDE SEQUENCE [LARGE SCALE GENOMIC DNA]</scope>
    <source>
        <strain evidence="2 3">ATCC 35681</strain>
    </source>
</reference>
<evidence type="ECO:0000313" key="2">
    <source>
        <dbReference type="EMBL" id="AKG36084.1"/>
    </source>
</evidence>
<accession>A0A0F7FCG7</accession>
<dbReference type="AlphaFoldDB" id="A0A0F7FCG7"/>
<evidence type="ECO:0000313" key="3">
    <source>
        <dbReference type="Proteomes" id="UP000034189"/>
    </source>
</evidence>